<gene>
    <name evidence="1" type="ORF">SGFS_022400</name>
</gene>
<protein>
    <submittedName>
        <fullName evidence="1">LuxR family transcriptional regulator</fullName>
    </submittedName>
</protein>
<dbReference type="EMBL" id="AP018448">
    <property type="protein sequence ID" value="BBC30946.1"/>
    <property type="molecule type" value="Genomic_DNA"/>
</dbReference>
<keyword evidence="2" id="KW-1185">Reference proteome</keyword>
<accession>A0ABN5VCP3</accession>
<evidence type="ECO:0000313" key="2">
    <source>
        <dbReference type="Proteomes" id="UP001321542"/>
    </source>
</evidence>
<name>A0ABN5VCP3_9ACTN</name>
<sequence>MLENEQGFNDYLRVALMPEQLAWVTAAGGDHEQAGRLLGTTRAQ</sequence>
<reference evidence="1 2" key="1">
    <citation type="journal article" date="2010" name="ChemBioChem">
        <title>Cloning and characterization of the biosynthetic gene cluster of 16-membered macrolide antibiotic FD-891: involvement of a dual functional cytochrome P450 monooxygenase catalyzing epoxidation and hydroxylation.</title>
        <authorList>
            <person name="Kudo F."/>
            <person name="Motegi A."/>
            <person name="Mizoue K."/>
            <person name="Eguchi T."/>
        </authorList>
    </citation>
    <scope>NUCLEOTIDE SEQUENCE [LARGE SCALE GENOMIC DNA]</scope>
    <source>
        <strain evidence="1 2">A-8890</strain>
    </source>
</reference>
<dbReference type="Proteomes" id="UP001321542">
    <property type="component" value="Chromosome"/>
</dbReference>
<proteinExistence type="predicted"/>
<reference evidence="1 2" key="2">
    <citation type="journal article" date="2023" name="ChemBioChem">
        <title>Acyltransferase Domain Exchange between Two Independent Type I Polyketide Synthases in the Same Producer Strain of Macrolide Antibiotics.</title>
        <authorList>
            <person name="Kudo F."/>
            <person name="Kishikawa K."/>
            <person name="Tsuboi K."/>
            <person name="Kido T."/>
            <person name="Usui T."/>
            <person name="Hashimoto J."/>
            <person name="Shin-Ya K."/>
            <person name="Miyanaga A."/>
            <person name="Eguchi T."/>
        </authorList>
    </citation>
    <scope>NUCLEOTIDE SEQUENCE [LARGE SCALE GENOMIC DNA]</scope>
    <source>
        <strain evidence="1 2">A-8890</strain>
    </source>
</reference>
<evidence type="ECO:0000313" key="1">
    <source>
        <dbReference type="EMBL" id="BBC30946.1"/>
    </source>
</evidence>
<dbReference type="RefSeq" id="WP_286249583.1">
    <property type="nucleotide sequence ID" value="NZ_AP018448.1"/>
</dbReference>
<organism evidence="1 2">
    <name type="scientific">Streptomyces graminofaciens</name>
    <dbReference type="NCBI Taxonomy" id="68212"/>
    <lineage>
        <taxon>Bacteria</taxon>
        <taxon>Bacillati</taxon>
        <taxon>Actinomycetota</taxon>
        <taxon>Actinomycetes</taxon>
        <taxon>Kitasatosporales</taxon>
        <taxon>Streptomycetaceae</taxon>
        <taxon>Streptomyces</taxon>
    </lineage>
</organism>